<organism evidence="1 2">
    <name type="scientific">Alligator mississippiensis</name>
    <name type="common">American alligator</name>
    <dbReference type="NCBI Taxonomy" id="8496"/>
    <lineage>
        <taxon>Eukaryota</taxon>
        <taxon>Metazoa</taxon>
        <taxon>Chordata</taxon>
        <taxon>Craniata</taxon>
        <taxon>Vertebrata</taxon>
        <taxon>Euteleostomi</taxon>
        <taxon>Archelosauria</taxon>
        <taxon>Archosauria</taxon>
        <taxon>Crocodylia</taxon>
        <taxon>Alligatoridae</taxon>
        <taxon>Alligatorinae</taxon>
        <taxon>Alligator</taxon>
    </lineage>
</organism>
<keyword evidence="2" id="KW-1185">Reference proteome</keyword>
<dbReference type="AlphaFoldDB" id="A0A151M904"/>
<gene>
    <name evidence="1" type="ORF">Y1Q_0001314</name>
</gene>
<proteinExistence type="predicted"/>
<accession>A0A151M904</accession>
<protein>
    <submittedName>
        <fullName evidence="1">Uncharacterized protein</fullName>
    </submittedName>
</protein>
<name>A0A151M904_ALLMI</name>
<dbReference type="Proteomes" id="UP000050525">
    <property type="component" value="Unassembled WGS sequence"/>
</dbReference>
<dbReference type="EMBL" id="AKHW03006295">
    <property type="protein sequence ID" value="KYO20992.1"/>
    <property type="molecule type" value="Genomic_DNA"/>
</dbReference>
<sequence>MQTRTKQGFLATLPAVTTVVIVREKKSQIFQSGHYNVCKTAFPPAPAIQNLTWEMPRSALPIFTHWTEWRRPGLSVQDVLQPTSRKVCRTPWRVMALVSTGIPRPCRHPGSRQDWA</sequence>
<reference evidence="1 2" key="1">
    <citation type="journal article" date="2012" name="Genome Biol.">
        <title>Sequencing three crocodilian genomes to illuminate the evolution of archosaurs and amniotes.</title>
        <authorList>
            <person name="St John J.A."/>
            <person name="Braun E.L."/>
            <person name="Isberg S.R."/>
            <person name="Miles L.G."/>
            <person name="Chong A.Y."/>
            <person name="Gongora J."/>
            <person name="Dalzell P."/>
            <person name="Moran C."/>
            <person name="Bed'hom B."/>
            <person name="Abzhanov A."/>
            <person name="Burgess S.C."/>
            <person name="Cooksey A.M."/>
            <person name="Castoe T.A."/>
            <person name="Crawford N.G."/>
            <person name="Densmore L.D."/>
            <person name="Drew J.C."/>
            <person name="Edwards S.V."/>
            <person name="Faircloth B.C."/>
            <person name="Fujita M.K."/>
            <person name="Greenwold M.J."/>
            <person name="Hoffmann F.G."/>
            <person name="Howard J.M."/>
            <person name="Iguchi T."/>
            <person name="Janes D.E."/>
            <person name="Khan S.Y."/>
            <person name="Kohno S."/>
            <person name="de Koning A.J."/>
            <person name="Lance S.L."/>
            <person name="McCarthy F.M."/>
            <person name="McCormack J.E."/>
            <person name="Merchant M.E."/>
            <person name="Peterson D.G."/>
            <person name="Pollock D.D."/>
            <person name="Pourmand N."/>
            <person name="Raney B.J."/>
            <person name="Roessler K.A."/>
            <person name="Sanford J.R."/>
            <person name="Sawyer R.H."/>
            <person name="Schmidt C.J."/>
            <person name="Triplett E.W."/>
            <person name="Tuberville T.D."/>
            <person name="Venegas-Anaya M."/>
            <person name="Howard J.T."/>
            <person name="Jarvis E.D."/>
            <person name="Guillette L.J.Jr."/>
            <person name="Glenn T.C."/>
            <person name="Green R.E."/>
            <person name="Ray D.A."/>
        </authorList>
    </citation>
    <scope>NUCLEOTIDE SEQUENCE [LARGE SCALE GENOMIC DNA]</scope>
    <source>
        <strain evidence="1">KSC_2009_1</strain>
    </source>
</reference>
<evidence type="ECO:0000313" key="1">
    <source>
        <dbReference type="EMBL" id="KYO20992.1"/>
    </source>
</evidence>
<evidence type="ECO:0000313" key="2">
    <source>
        <dbReference type="Proteomes" id="UP000050525"/>
    </source>
</evidence>
<comment type="caution">
    <text evidence="1">The sequence shown here is derived from an EMBL/GenBank/DDBJ whole genome shotgun (WGS) entry which is preliminary data.</text>
</comment>